<feature type="compositionally biased region" description="Low complexity" evidence="1">
    <location>
        <begin position="29"/>
        <end position="47"/>
    </location>
</feature>
<feature type="region of interest" description="Disordered" evidence="1">
    <location>
        <begin position="1"/>
        <end position="71"/>
    </location>
</feature>
<gene>
    <name evidence="2" type="ORF">LAESUDRAFT_758248</name>
</gene>
<evidence type="ECO:0000256" key="1">
    <source>
        <dbReference type="SAM" id="MobiDB-lite"/>
    </source>
</evidence>
<reference evidence="2 3" key="1">
    <citation type="journal article" date="2016" name="Mol. Biol. Evol.">
        <title>Comparative Genomics of Early-Diverging Mushroom-Forming Fungi Provides Insights into the Origins of Lignocellulose Decay Capabilities.</title>
        <authorList>
            <person name="Nagy L.G."/>
            <person name="Riley R."/>
            <person name="Tritt A."/>
            <person name="Adam C."/>
            <person name="Daum C."/>
            <person name="Floudas D."/>
            <person name="Sun H."/>
            <person name="Yadav J.S."/>
            <person name="Pangilinan J."/>
            <person name="Larsson K.H."/>
            <person name="Matsuura K."/>
            <person name="Barry K."/>
            <person name="Labutti K."/>
            <person name="Kuo R."/>
            <person name="Ohm R.A."/>
            <person name="Bhattacharya S.S."/>
            <person name="Shirouzu T."/>
            <person name="Yoshinaga Y."/>
            <person name="Martin F.M."/>
            <person name="Grigoriev I.V."/>
            <person name="Hibbett D.S."/>
        </authorList>
    </citation>
    <scope>NUCLEOTIDE SEQUENCE [LARGE SCALE GENOMIC DNA]</scope>
    <source>
        <strain evidence="2 3">93-53</strain>
    </source>
</reference>
<sequence length="343" mass="36891">MAEHLNPEEENLLQSALETAFSPAPLPKQSAASEQPAEAAAAGTTSEPPAPEPESAEPSASSDADDVWKAEYNEHVAEWRRQSADQREHAEQERQRWEEIRARERAEGIARSQVHSESGWESVGGSASASLVLESATSTQPSVEGKGGEPSVAGARHLMSGEHQGKQTKEQLEKILPGTSHTAAPTSENKDKWESLSSSPAPDSLTSSYPSLSFPSDAHSPSSLPASLPHQHQPGQPHHTHGPHHDEHHHHHAHAAQEAPSTTLAIFDSSLSPRTRVRALLASIAVNILLPFVNGVMLGFGEIYAKEVVVGWFGFGRKANEKRRRAPGSREASVGLRSGSAFR</sequence>
<dbReference type="GeneID" id="63829457"/>
<evidence type="ECO:0000313" key="2">
    <source>
        <dbReference type="EMBL" id="KZT07669.1"/>
    </source>
</evidence>
<dbReference type="InterPro" id="IPR013262">
    <property type="entry name" value="OMP_MIM1/TOM13_mt"/>
</dbReference>
<dbReference type="GO" id="GO:0070096">
    <property type="term" value="P:mitochondrial outer membrane translocase complex assembly"/>
    <property type="evidence" value="ECO:0007669"/>
    <property type="project" value="TreeGrafter"/>
</dbReference>
<keyword evidence="3" id="KW-1185">Reference proteome</keyword>
<proteinExistence type="predicted"/>
<feature type="compositionally biased region" description="Low complexity" evidence="1">
    <location>
        <begin position="195"/>
        <end position="208"/>
    </location>
</feature>
<dbReference type="Proteomes" id="UP000076871">
    <property type="component" value="Unassembled WGS sequence"/>
</dbReference>
<name>A0A165ESH6_9APHY</name>
<protein>
    <recommendedName>
        <fullName evidence="4">TOM13-domain-containing protein</fullName>
    </recommendedName>
</protein>
<feature type="region of interest" description="Disordered" evidence="1">
    <location>
        <begin position="320"/>
        <end position="343"/>
    </location>
</feature>
<feature type="compositionally biased region" description="Basic residues" evidence="1">
    <location>
        <begin position="238"/>
        <end position="254"/>
    </location>
</feature>
<dbReference type="InParanoid" id="A0A165ESH6"/>
<accession>A0A165ESH6</accession>
<dbReference type="EMBL" id="KV427618">
    <property type="protein sequence ID" value="KZT07669.1"/>
    <property type="molecule type" value="Genomic_DNA"/>
</dbReference>
<dbReference type="PANTHER" id="PTHR28241">
    <property type="entry name" value="MITOCHONDRIAL IMPORT PROTEIN 1"/>
    <property type="match status" value="1"/>
</dbReference>
<dbReference type="Pfam" id="PF08219">
    <property type="entry name" value="TOM13"/>
    <property type="match status" value="1"/>
</dbReference>
<dbReference type="GO" id="GO:0005741">
    <property type="term" value="C:mitochondrial outer membrane"/>
    <property type="evidence" value="ECO:0007669"/>
    <property type="project" value="InterPro"/>
</dbReference>
<feature type="compositionally biased region" description="Polar residues" evidence="1">
    <location>
        <begin position="125"/>
        <end position="142"/>
    </location>
</feature>
<dbReference type="AlphaFoldDB" id="A0A165ESH6"/>
<dbReference type="OrthoDB" id="5529571at2759"/>
<dbReference type="GO" id="GO:0045040">
    <property type="term" value="P:protein insertion into mitochondrial outer membrane"/>
    <property type="evidence" value="ECO:0007669"/>
    <property type="project" value="TreeGrafter"/>
</dbReference>
<feature type="compositionally biased region" description="Basic and acidic residues" evidence="1">
    <location>
        <begin position="159"/>
        <end position="173"/>
    </location>
</feature>
<dbReference type="STRING" id="1314785.A0A165ESH6"/>
<feature type="compositionally biased region" description="Low complexity" evidence="1">
    <location>
        <begin position="215"/>
        <end position="237"/>
    </location>
</feature>
<feature type="region of interest" description="Disordered" evidence="1">
    <location>
        <begin position="106"/>
        <end position="260"/>
    </location>
</feature>
<dbReference type="RefSeq" id="XP_040765409.1">
    <property type="nucleotide sequence ID" value="XM_040912429.1"/>
</dbReference>
<dbReference type="PANTHER" id="PTHR28241:SF1">
    <property type="entry name" value="MITOCHONDRIAL IMPORT PROTEIN 1"/>
    <property type="match status" value="1"/>
</dbReference>
<organism evidence="2 3">
    <name type="scientific">Laetiporus sulphureus 93-53</name>
    <dbReference type="NCBI Taxonomy" id="1314785"/>
    <lineage>
        <taxon>Eukaryota</taxon>
        <taxon>Fungi</taxon>
        <taxon>Dikarya</taxon>
        <taxon>Basidiomycota</taxon>
        <taxon>Agaricomycotina</taxon>
        <taxon>Agaricomycetes</taxon>
        <taxon>Polyporales</taxon>
        <taxon>Laetiporus</taxon>
    </lineage>
</organism>
<evidence type="ECO:0000313" key="3">
    <source>
        <dbReference type="Proteomes" id="UP000076871"/>
    </source>
</evidence>
<evidence type="ECO:0008006" key="4">
    <source>
        <dbReference type="Google" id="ProtNLM"/>
    </source>
</evidence>